<dbReference type="EMBL" id="JACVVK020000107">
    <property type="protein sequence ID" value="KAK7492064.1"/>
    <property type="molecule type" value="Genomic_DNA"/>
</dbReference>
<gene>
    <name evidence="1" type="ORF">BaRGS_00016728</name>
</gene>
<reference evidence="1 2" key="1">
    <citation type="journal article" date="2023" name="Sci. Data">
        <title>Genome assembly of the Korean intertidal mud-creeper Batillaria attramentaria.</title>
        <authorList>
            <person name="Patra A.K."/>
            <person name="Ho P.T."/>
            <person name="Jun S."/>
            <person name="Lee S.J."/>
            <person name="Kim Y."/>
            <person name="Won Y.J."/>
        </authorList>
    </citation>
    <scope>NUCLEOTIDE SEQUENCE [LARGE SCALE GENOMIC DNA]</scope>
    <source>
        <strain evidence="1">Wonlab-2016</strain>
    </source>
</reference>
<keyword evidence="2" id="KW-1185">Reference proteome</keyword>
<dbReference type="Proteomes" id="UP001519460">
    <property type="component" value="Unassembled WGS sequence"/>
</dbReference>
<evidence type="ECO:0000313" key="1">
    <source>
        <dbReference type="EMBL" id="KAK7492064.1"/>
    </source>
</evidence>
<organism evidence="1 2">
    <name type="scientific">Batillaria attramentaria</name>
    <dbReference type="NCBI Taxonomy" id="370345"/>
    <lineage>
        <taxon>Eukaryota</taxon>
        <taxon>Metazoa</taxon>
        <taxon>Spiralia</taxon>
        <taxon>Lophotrochozoa</taxon>
        <taxon>Mollusca</taxon>
        <taxon>Gastropoda</taxon>
        <taxon>Caenogastropoda</taxon>
        <taxon>Sorbeoconcha</taxon>
        <taxon>Cerithioidea</taxon>
        <taxon>Batillariidae</taxon>
        <taxon>Batillaria</taxon>
    </lineage>
</organism>
<comment type="caution">
    <text evidence="1">The sequence shown here is derived from an EMBL/GenBank/DDBJ whole genome shotgun (WGS) entry which is preliminary data.</text>
</comment>
<dbReference type="AlphaFoldDB" id="A0ABD0KY16"/>
<proteinExistence type="predicted"/>
<protein>
    <submittedName>
        <fullName evidence="1">Uncharacterized protein</fullName>
    </submittedName>
</protein>
<evidence type="ECO:0000313" key="2">
    <source>
        <dbReference type="Proteomes" id="UP001519460"/>
    </source>
</evidence>
<sequence>MSVEKITWKKIKVTLNLTDKAQPVFTHASFCVFGNRQYQGTFSGAGLAPVRPTLMERTPLLVHVDRKDVHLNARIPRLRRFTECIQKYK</sequence>
<accession>A0ABD0KY16</accession>
<name>A0ABD0KY16_9CAEN</name>